<dbReference type="OrthoDB" id="7451474at2759"/>
<evidence type="ECO:0000313" key="1">
    <source>
        <dbReference type="EMBL" id="GFS44618.1"/>
    </source>
</evidence>
<sequence>MHVRTRRVISCLIDGHTYRSATNFRDTLIPGCESTCKLLKISHLKNSGTNGRMRSVDTSQWRVNGGCPVGRSCSTREAEQESTKISCNWESFCSSSSLFWKSQHMVW</sequence>
<evidence type="ECO:0000313" key="2">
    <source>
        <dbReference type="Proteomes" id="UP000887013"/>
    </source>
</evidence>
<proteinExistence type="predicted"/>
<accession>A0A8X6KF69</accession>
<protein>
    <submittedName>
        <fullName evidence="1">Uncharacterized protein</fullName>
    </submittedName>
</protein>
<reference evidence="1" key="1">
    <citation type="submission" date="2020-08" db="EMBL/GenBank/DDBJ databases">
        <title>Multicomponent nature underlies the extraordinary mechanical properties of spider dragline silk.</title>
        <authorList>
            <person name="Kono N."/>
            <person name="Nakamura H."/>
            <person name="Mori M."/>
            <person name="Yoshida Y."/>
            <person name="Ohtoshi R."/>
            <person name="Malay A.D."/>
            <person name="Moran D.A.P."/>
            <person name="Tomita M."/>
            <person name="Numata K."/>
            <person name="Arakawa K."/>
        </authorList>
    </citation>
    <scope>NUCLEOTIDE SEQUENCE</scope>
</reference>
<dbReference type="Proteomes" id="UP000887013">
    <property type="component" value="Unassembled WGS sequence"/>
</dbReference>
<organism evidence="1 2">
    <name type="scientific">Nephila pilipes</name>
    <name type="common">Giant wood spider</name>
    <name type="synonym">Nephila maculata</name>
    <dbReference type="NCBI Taxonomy" id="299642"/>
    <lineage>
        <taxon>Eukaryota</taxon>
        <taxon>Metazoa</taxon>
        <taxon>Ecdysozoa</taxon>
        <taxon>Arthropoda</taxon>
        <taxon>Chelicerata</taxon>
        <taxon>Arachnida</taxon>
        <taxon>Araneae</taxon>
        <taxon>Araneomorphae</taxon>
        <taxon>Entelegynae</taxon>
        <taxon>Araneoidea</taxon>
        <taxon>Nephilidae</taxon>
        <taxon>Nephila</taxon>
    </lineage>
</organism>
<dbReference type="AlphaFoldDB" id="A0A8X6KF69"/>
<comment type="caution">
    <text evidence="1">The sequence shown here is derived from an EMBL/GenBank/DDBJ whole genome shotgun (WGS) entry which is preliminary data.</text>
</comment>
<name>A0A8X6KF69_NEPPI</name>
<gene>
    <name evidence="1" type="ORF">NPIL_498391</name>
</gene>
<keyword evidence="2" id="KW-1185">Reference proteome</keyword>
<dbReference type="EMBL" id="BMAW01044437">
    <property type="protein sequence ID" value="GFS44618.1"/>
    <property type="molecule type" value="Genomic_DNA"/>
</dbReference>